<dbReference type="EMBL" id="JANRMS010000362">
    <property type="protein sequence ID" value="KAJ3541260.1"/>
    <property type="molecule type" value="Genomic_DNA"/>
</dbReference>
<accession>A0ACC1SK30</accession>
<evidence type="ECO:0000313" key="1">
    <source>
        <dbReference type="EMBL" id="KAJ3541260.1"/>
    </source>
</evidence>
<keyword evidence="2" id="KW-1185">Reference proteome</keyword>
<proteinExistence type="predicted"/>
<sequence length="187" mass="20899">MTGDTLHLLSGQDATGDNISLNTMTLPFRPIEVTNGPQNTVAGEPPPKGSEKQGRAKPERETPVRPDPRASTWVHAESDTAKQSKNGHRQTQNIHLTLGRRRYAVVGTLRPKKSIPSLIGKTMRGAQRHQGESFKYAARFLQRVQKTPSKFNIRYSKTDHNSPLARLEIKISNAGKEEHQVSQMEEE</sequence>
<gene>
    <name evidence="1" type="ORF">NM208_g4686</name>
</gene>
<name>A0ACC1SK30_9HYPO</name>
<organism evidence="1 2">
    <name type="scientific">Fusarium decemcellulare</name>
    <dbReference type="NCBI Taxonomy" id="57161"/>
    <lineage>
        <taxon>Eukaryota</taxon>
        <taxon>Fungi</taxon>
        <taxon>Dikarya</taxon>
        <taxon>Ascomycota</taxon>
        <taxon>Pezizomycotina</taxon>
        <taxon>Sordariomycetes</taxon>
        <taxon>Hypocreomycetidae</taxon>
        <taxon>Hypocreales</taxon>
        <taxon>Nectriaceae</taxon>
        <taxon>Fusarium</taxon>
        <taxon>Fusarium decemcellulare species complex</taxon>
    </lineage>
</organism>
<comment type="caution">
    <text evidence="1">The sequence shown here is derived from an EMBL/GenBank/DDBJ whole genome shotgun (WGS) entry which is preliminary data.</text>
</comment>
<reference evidence="1" key="1">
    <citation type="submission" date="2022-08" db="EMBL/GenBank/DDBJ databases">
        <title>Genome Sequence of Fusarium decemcellulare.</title>
        <authorList>
            <person name="Buettner E."/>
        </authorList>
    </citation>
    <scope>NUCLEOTIDE SEQUENCE</scope>
    <source>
        <strain evidence="1">Babe19</strain>
    </source>
</reference>
<protein>
    <submittedName>
        <fullName evidence="1">Uncharacterized protein</fullName>
    </submittedName>
</protein>
<dbReference type="Proteomes" id="UP001148629">
    <property type="component" value="Unassembled WGS sequence"/>
</dbReference>
<evidence type="ECO:0000313" key="2">
    <source>
        <dbReference type="Proteomes" id="UP001148629"/>
    </source>
</evidence>